<dbReference type="STRING" id="870435.A0A0C3JC13"/>
<name>A0A0C3JC13_PISTI</name>
<feature type="region of interest" description="Disordered" evidence="1">
    <location>
        <begin position="1"/>
        <end position="38"/>
    </location>
</feature>
<organism evidence="3 4">
    <name type="scientific">Pisolithus tinctorius Marx 270</name>
    <dbReference type="NCBI Taxonomy" id="870435"/>
    <lineage>
        <taxon>Eukaryota</taxon>
        <taxon>Fungi</taxon>
        <taxon>Dikarya</taxon>
        <taxon>Basidiomycota</taxon>
        <taxon>Agaricomycotina</taxon>
        <taxon>Agaricomycetes</taxon>
        <taxon>Agaricomycetidae</taxon>
        <taxon>Boletales</taxon>
        <taxon>Sclerodermatineae</taxon>
        <taxon>Pisolithaceae</taxon>
        <taxon>Pisolithus</taxon>
    </lineage>
</organism>
<dbReference type="PANTHER" id="PTHR11909">
    <property type="entry name" value="CASEIN KINASE-RELATED"/>
    <property type="match status" value="1"/>
</dbReference>
<accession>A0A0C3JC13</accession>
<protein>
    <recommendedName>
        <fullName evidence="2">Protein kinase domain-containing protein</fullName>
    </recommendedName>
</protein>
<dbReference type="InterPro" id="IPR050235">
    <property type="entry name" value="CK1_Ser-Thr_kinase"/>
</dbReference>
<feature type="compositionally biased region" description="Polar residues" evidence="1">
    <location>
        <begin position="461"/>
        <end position="472"/>
    </location>
</feature>
<dbReference type="PROSITE" id="PS50011">
    <property type="entry name" value="PROTEIN_KINASE_DOM"/>
    <property type="match status" value="1"/>
</dbReference>
<dbReference type="GO" id="GO:0005524">
    <property type="term" value="F:ATP binding"/>
    <property type="evidence" value="ECO:0007669"/>
    <property type="project" value="InterPro"/>
</dbReference>
<gene>
    <name evidence="3" type="ORF">M404DRAFT_24346</name>
</gene>
<dbReference type="OrthoDB" id="2857391at2759"/>
<dbReference type="Pfam" id="PF20414">
    <property type="entry name" value="DUF6698"/>
    <property type="match status" value="1"/>
</dbReference>
<evidence type="ECO:0000259" key="2">
    <source>
        <dbReference type="PROSITE" id="PS50011"/>
    </source>
</evidence>
<reference evidence="3 4" key="1">
    <citation type="submission" date="2014-04" db="EMBL/GenBank/DDBJ databases">
        <authorList>
            <consortium name="DOE Joint Genome Institute"/>
            <person name="Kuo A."/>
            <person name="Kohler A."/>
            <person name="Costa M.D."/>
            <person name="Nagy L.G."/>
            <person name="Floudas D."/>
            <person name="Copeland A."/>
            <person name="Barry K.W."/>
            <person name="Cichocki N."/>
            <person name="Veneault-Fourrey C."/>
            <person name="LaButti K."/>
            <person name="Lindquist E.A."/>
            <person name="Lipzen A."/>
            <person name="Lundell T."/>
            <person name="Morin E."/>
            <person name="Murat C."/>
            <person name="Sun H."/>
            <person name="Tunlid A."/>
            <person name="Henrissat B."/>
            <person name="Grigoriev I.V."/>
            <person name="Hibbett D.S."/>
            <person name="Martin F."/>
            <person name="Nordberg H.P."/>
            <person name="Cantor M.N."/>
            <person name="Hua S.X."/>
        </authorList>
    </citation>
    <scope>NUCLEOTIDE SEQUENCE [LARGE SCALE GENOMIC DNA]</scope>
    <source>
        <strain evidence="3 4">Marx 270</strain>
    </source>
</reference>
<evidence type="ECO:0000313" key="3">
    <source>
        <dbReference type="EMBL" id="KIO06633.1"/>
    </source>
</evidence>
<feature type="region of interest" description="Disordered" evidence="1">
    <location>
        <begin position="461"/>
        <end position="514"/>
    </location>
</feature>
<feature type="domain" description="Protein kinase" evidence="2">
    <location>
        <begin position="420"/>
        <end position="744"/>
    </location>
</feature>
<dbReference type="Gene3D" id="1.10.510.10">
    <property type="entry name" value="Transferase(Phosphotransferase) domain 1"/>
    <property type="match status" value="1"/>
</dbReference>
<dbReference type="AlphaFoldDB" id="A0A0C3JC13"/>
<dbReference type="InterPro" id="IPR000719">
    <property type="entry name" value="Prot_kinase_dom"/>
</dbReference>
<dbReference type="GO" id="GO:0004672">
    <property type="term" value="F:protein kinase activity"/>
    <property type="evidence" value="ECO:0007669"/>
    <property type="project" value="InterPro"/>
</dbReference>
<feature type="region of interest" description="Disordered" evidence="1">
    <location>
        <begin position="725"/>
        <end position="744"/>
    </location>
</feature>
<dbReference type="InParanoid" id="A0A0C3JC13"/>
<dbReference type="InterPro" id="IPR011009">
    <property type="entry name" value="Kinase-like_dom_sf"/>
</dbReference>
<dbReference type="HOGENOM" id="CLU_028048_1_0_1"/>
<sequence length="744" mass="82864">MPEDFTDALRNVDSDSSGADSHSDHSDDNETSDLEELREWRRIMREPPPDASAPQLRSALGATQLAYSKLHVQMKQLRIDYNSLLSTLPQSHKKAVENNPNTVLDNNIIAQAKKYCFFYHFWVPKDVFPLVTPPPGYDLTDPARWSTPESKIAGFKAELYFMLPSNLKVRATTYGNFGRVFSNAVGAERPNILKPVKDNAQQLFAHLELSADLFANENSRALRGSNEAVRVLLKMHPGNVDARYTPLSPILFPKPDAPVARDLFKTPLLVNIIRVMVFGKGVLTGKRRGGPQGRGQKLVISGPSAGLIAIAATFARYLLSSDRKLTTIGEESGFRYQDDFEYFIELLSHPSKREWSLEVMEFFNQGVWNASSNASANAALGSSNDTSVASTWESDILAQLDGPRQPTPPPDLHFDGPNSTSISRHMPEATYGRAADSVVISQANSVSSALSVDVSNLSLGGSHTSALPSVSSRGRELPVRRSHSGSRMAEVSAAAPVNTREPPAKERRVTRRKGKVVVTMTDNASHRLGLRVDGKYRLSKKIVSGTFGDIYLGIDITSSEEVAIKLEPISRTEHIHSHNFIHRDIKPDDSLMGIGKRGNQVNIIDFGLAKKYRDPKTHLHIPYRENENLTGTIRYTSINTHLGLKAATKKQKYDCIMEQEMSTPTDLLCRGFPNEFGIFLNYTRALWFDDKPDYSYLRKLFRDLFVREGFQYDYVFDWSVQRGAPEDASTGTSQKASAGRRKVD</sequence>
<evidence type="ECO:0000313" key="4">
    <source>
        <dbReference type="Proteomes" id="UP000054217"/>
    </source>
</evidence>
<evidence type="ECO:0000256" key="1">
    <source>
        <dbReference type="SAM" id="MobiDB-lite"/>
    </source>
</evidence>
<feature type="region of interest" description="Disordered" evidence="1">
    <location>
        <begin position="399"/>
        <end position="418"/>
    </location>
</feature>
<dbReference type="InterPro" id="IPR046521">
    <property type="entry name" value="DUF6698"/>
</dbReference>
<proteinExistence type="predicted"/>
<dbReference type="Pfam" id="PF00069">
    <property type="entry name" value="Pkinase"/>
    <property type="match status" value="1"/>
</dbReference>
<dbReference type="Proteomes" id="UP000054217">
    <property type="component" value="Unassembled WGS sequence"/>
</dbReference>
<dbReference type="EMBL" id="KN831962">
    <property type="protein sequence ID" value="KIO06633.1"/>
    <property type="molecule type" value="Genomic_DNA"/>
</dbReference>
<reference evidence="4" key="2">
    <citation type="submission" date="2015-01" db="EMBL/GenBank/DDBJ databases">
        <title>Evolutionary Origins and Diversification of the Mycorrhizal Mutualists.</title>
        <authorList>
            <consortium name="DOE Joint Genome Institute"/>
            <consortium name="Mycorrhizal Genomics Consortium"/>
            <person name="Kohler A."/>
            <person name="Kuo A."/>
            <person name="Nagy L.G."/>
            <person name="Floudas D."/>
            <person name="Copeland A."/>
            <person name="Barry K.W."/>
            <person name="Cichocki N."/>
            <person name="Veneault-Fourrey C."/>
            <person name="LaButti K."/>
            <person name="Lindquist E.A."/>
            <person name="Lipzen A."/>
            <person name="Lundell T."/>
            <person name="Morin E."/>
            <person name="Murat C."/>
            <person name="Riley R."/>
            <person name="Ohm R."/>
            <person name="Sun H."/>
            <person name="Tunlid A."/>
            <person name="Henrissat B."/>
            <person name="Grigoriev I.V."/>
            <person name="Hibbett D.S."/>
            <person name="Martin F."/>
        </authorList>
    </citation>
    <scope>NUCLEOTIDE SEQUENCE [LARGE SCALE GENOMIC DNA]</scope>
    <source>
        <strain evidence="4">Marx 270</strain>
    </source>
</reference>
<keyword evidence="4" id="KW-1185">Reference proteome</keyword>
<dbReference type="SUPFAM" id="SSF56112">
    <property type="entry name" value="Protein kinase-like (PK-like)"/>
    <property type="match status" value="1"/>
</dbReference>